<dbReference type="InterPro" id="IPR049817">
    <property type="entry name" value="Encap_f2b"/>
</dbReference>
<sequence>MTESGVENGQQPLSLSPAAARNLATTTKTVPQMQGITSRWLLRLLPWVEAKGGAYRVNRRLTYTVGDGRVSFVNTGADVRVIPRELGELSLLRGFEDEEVLSALADRFVQEEYQPGDVIVERDAPADRVYLIAHGKVNQIGQGEYGNDTVLSTLVDGDHFGVPALLEEDNTWDATAKAVTPCTVLSLPRSEFQQVVDQSEALAGHVEEVRNRPENEADSDGEARIAVAAGHSGEPDLPGTFVDYEGSPREYELSVAQTVLRVHTRVADLYNNPMNQLEEQIRLTVEALRERQEDELVNNREFGLLHNADLKQRIPTRTGPPTPDDLDELLSTVWKEPAFMLAHPRAIAAFGRECTRRGVYPQSVDVEGHRVPAWRGVPMFPCNKIPVSSTRSTSIMLMRTGQEKQGVVGLHQTGLPDEYQPGLSVRFMGINDKAIMSYLVSTYYSAAVLVPDALGVLENVEIGRES</sequence>
<feature type="domain" description="Cyclic nucleotide-binding" evidence="1">
    <location>
        <begin position="92"/>
        <end position="196"/>
    </location>
</feature>
<dbReference type="Gene3D" id="2.60.120.10">
    <property type="entry name" value="Jelly Rolls"/>
    <property type="match status" value="1"/>
</dbReference>
<dbReference type="GO" id="GO:0003700">
    <property type="term" value="F:DNA-binding transcription factor activity"/>
    <property type="evidence" value="ECO:0007669"/>
    <property type="project" value="TreeGrafter"/>
</dbReference>
<dbReference type="PROSITE" id="PS50042">
    <property type="entry name" value="CNMP_BINDING_3"/>
    <property type="match status" value="1"/>
</dbReference>
<dbReference type="CDD" id="cd00038">
    <property type="entry name" value="CAP_ED"/>
    <property type="match status" value="1"/>
</dbReference>
<dbReference type="InterPro" id="IPR045641">
    <property type="entry name" value="SrpI-like"/>
</dbReference>
<dbReference type="Pfam" id="PF00027">
    <property type="entry name" value="cNMP_binding"/>
    <property type="match status" value="1"/>
</dbReference>
<evidence type="ECO:0000259" key="1">
    <source>
        <dbReference type="PROSITE" id="PS50042"/>
    </source>
</evidence>
<evidence type="ECO:0000313" key="2">
    <source>
        <dbReference type="EMBL" id="MDA0566455.1"/>
    </source>
</evidence>
<protein>
    <submittedName>
        <fullName evidence="2">Cyclic nucleotide-binding domain-containing protein</fullName>
    </submittedName>
</protein>
<dbReference type="InterPro" id="IPR014710">
    <property type="entry name" value="RmlC-like_jellyroll"/>
</dbReference>
<dbReference type="GO" id="GO:0005829">
    <property type="term" value="C:cytosol"/>
    <property type="evidence" value="ECO:0007669"/>
    <property type="project" value="TreeGrafter"/>
</dbReference>
<evidence type="ECO:0000313" key="3">
    <source>
        <dbReference type="Proteomes" id="UP001140076"/>
    </source>
</evidence>
<proteinExistence type="predicted"/>
<dbReference type="SUPFAM" id="SSF51206">
    <property type="entry name" value="cAMP-binding domain-like"/>
    <property type="match status" value="1"/>
</dbReference>
<dbReference type="RefSeq" id="WP_270073713.1">
    <property type="nucleotide sequence ID" value="NZ_JAJAQC010000036.1"/>
</dbReference>
<reference evidence="2" key="1">
    <citation type="submission" date="2021-10" db="EMBL/GenBank/DDBJ databases">
        <title>Streptomonospora sp. nov., isolated from mangrove soil.</title>
        <authorList>
            <person name="Chen X."/>
            <person name="Ge X."/>
            <person name="Liu W."/>
        </authorList>
    </citation>
    <scope>NUCLEOTIDE SEQUENCE</scope>
    <source>
        <strain evidence="2">S1-112</strain>
    </source>
</reference>
<dbReference type="Pfam" id="PF19307">
    <property type="entry name" value="SrpI-like"/>
    <property type="match status" value="1"/>
</dbReference>
<keyword evidence="3" id="KW-1185">Reference proteome</keyword>
<dbReference type="SMART" id="SM00100">
    <property type="entry name" value="cNMP"/>
    <property type="match status" value="1"/>
</dbReference>
<accession>A0A9X3NNW3</accession>
<dbReference type="PANTHER" id="PTHR24567:SF74">
    <property type="entry name" value="HTH-TYPE TRANSCRIPTIONAL REGULATOR ARCR"/>
    <property type="match status" value="1"/>
</dbReference>
<dbReference type="EMBL" id="JAJAQC010000036">
    <property type="protein sequence ID" value="MDA0566455.1"/>
    <property type="molecule type" value="Genomic_DNA"/>
</dbReference>
<organism evidence="2 3">
    <name type="scientific">Streptomonospora mangrovi</name>
    <dbReference type="NCBI Taxonomy" id="2883123"/>
    <lineage>
        <taxon>Bacteria</taxon>
        <taxon>Bacillati</taxon>
        <taxon>Actinomycetota</taxon>
        <taxon>Actinomycetes</taxon>
        <taxon>Streptosporangiales</taxon>
        <taxon>Nocardiopsidaceae</taxon>
        <taxon>Streptomonospora</taxon>
    </lineage>
</organism>
<name>A0A9X3NNW3_9ACTN</name>
<dbReference type="AlphaFoldDB" id="A0A9X3NNW3"/>
<gene>
    <name evidence="2" type="ORF">LG943_19355</name>
</gene>
<dbReference type="NCBIfam" id="NF041163">
    <property type="entry name" value="encap_f2b"/>
    <property type="match status" value="1"/>
</dbReference>
<dbReference type="InterPro" id="IPR000595">
    <property type="entry name" value="cNMP-bd_dom"/>
</dbReference>
<dbReference type="Proteomes" id="UP001140076">
    <property type="component" value="Unassembled WGS sequence"/>
</dbReference>
<dbReference type="PANTHER" id="PTHR24567">
    <property type="entry name" value="CRP FAMILY TRANSCRIPTIONAL REGULATORY PROTEIN"/>
    <property type="match status" value="1"/>
</dbReference>
<dbReference type="InterPro" id="IPR018490">
    <property type="entry name" value="cNMP-bd_dom_sf"/>
</dbReference>
<comment type="caution">
    <text evidence="2">The sequence shown here is derived from an EMBL/GenBank/DDBJ whole genome shotgun (WGS) entry which is preliminary data.</text>
</comment>
<dbReference type="InterPro" id="IPR050397">
    <property type="entry name" value="Env_Response_Regulators"/>
</dbReference>